<dbReference type="EMBL" id="JAVFKD010000015">
    <property type="protein sequence ID" value="KAK5988988.1"/>
    <property type="molecule type" value="Genomic_DNA"/>
</dbReference>
<sequence length="151" mass="17339">MYKRERLLSQYLEWTVIEDAALEGASKNQIRERFSQWAGERSVKRDGPGVDAPNVEQHITRFNYCIIVDQRCLSMPSTYEDKIAAGAPKFQRILPYVTLDTNCDPDGEEDDGFPPVESRTRHYSGWIYSHIGSIVTYYEELVSNDLTKGLL</sequence>
<evidence type="ECO:0000313" key="1">
    <source>
        <dbReference type="EMBL" id="KAK5988988.1"/>
    </source>
</evidence>
<protein>
    <submittedName>
        <fullName evidence="1">Uncharacterized protein</fullName>
    </submittedName>
</protein>
<gene>
    <name evidence="1" type="ORF">PT974_10486</name>
</gene>
<accession>A0ABR0SA19</accession>
<organism evidence="1 2">
    <name type="scientific">Cladobotryum mycophilum</name>
    <dbReference type="NCBI Taxonomy" id="491253"/>
    <lineage>
        <taxon>Eukaryota</taxon>
        <taxon>Fungi</taxon>
        <taxon>Dikarya</taxon>
        <taxon>Ascomycota</taxon>
        <taxon>Pezizomycotina</taxon>
        <taxon>Sordariomycetes</taxon>
        <taxon>Hypocreomycetidae</taxon>
        <taxon>Hypocreales</taxon>
        <taxon>Hypocreaceae</taxon>
        <taxon>Cladobotryum</taxon>
    </lineage>
</organism>
<proteinExistence type="predicted"/>
<evidence type="ECO:0000313" key="2">
    <source>
        <dbReference type="Proteomes" id="UP001338125"/>
    </source>
</evidence>
<reference evidence="1 2" key="1">
    <citation type="submission" date="2024-01" db="EMBL/GenBank/DDBJ databases">
        <title>Complete genome of Cladobotryum mycophilum ATHUM6906.</title>
        <authorList>
            <person name="Christinaki A.C."/>
            <person name="Myridakis A.I."/>
            <person name="Kouvelis V.N."/>
        </authorList>
    </citation>
    <scope>NUCLEOTIDE SEQUENCE [LARGE SCALE GENOMIC DNA]</scope>
    <source>
        <strain evidence="1 2">ATHUM6906</strain>
    </source>
</reference>
<comment type="caution">
    <text evidence="1">The sequence shown here is derived from an EMBL/GenBank/DDBJ whole genome shotgun (WGS) entry which is preliminary data.</text>
</comment>
<dbReference type="Proteomes" id="UP001338125">
    <property type="component" value="Unassembled WGS sequence"/>
</dbReference>
<keyword evidence="2" id="KW-1185">Reference proteome</keyword>
<name>A0ABR0SA19_9HYPO</name>